<evidence type="ECO:0000256" key="1">
    <source>
        <dbReference type="SAM" id="MobiDB-lite"/>
    </source>
</evidence>
<gene>
    <name evidence="4" type="ORF">FOZ62_007916</name>
    <name evidence="3" type="ORF">FOZ63_006238</name>
</gene>
<dbReference type="Proteomes" id="UP000553632">
    <property type="component" value="Unassembled WGS sequence"/>
</dbReference>
<dbReference type="EMBL" id="JABANM010001359">
    <property type="protein sequence ID" value="KAF4754422.1"/>
    <property type="molecule type" value="Genomic_DNA"/>
</dbReference>
<comment type="caution">
    <text evidence="3">The sequence shown here is derived from an EMBL/GenBank/DDBJ whole genome shotgun (WGS) entry which is preliminary data.</text>
</comment>
<feature type="region of interest" description="Disordered" evidence="1">
    <location>
        <begin position="38"/>
        <end position="127"/>
    </location>
</feature>
<keyword evidence="2" id="KW-0732">Signal</keyword>
<feature type="signal peptide" evidence="2">
    <location>
        <begin position="1"/>
        <end position="22"/>
    </location>
</feature>
<name>A0A7J6SYN3_PEROL</name>
<evidence type="ECO:0000313" key="3">
    <source>
        <dbReference type="EMBL" id="KAF4737220.1"/>
    </source>
</evidence>
<evidence type="ECO:0000313" key="5">
    <source>
        <dbReference type="Proteomes" id="UP000553632"/>
    </source>
</evidence>
<keyword evidence="5" id="KW-1185">Reference proteome</keyword>
<dbReference type="AlphaFoldDB" id="A0A7J6SYN3"/>
<evidence type="ECO:0000256" key="2">
    <source>
        <dbReference type="SAM" id="SignalP"/>
    </source>
</evidence>
<protein>
    <submittedName>
        <fullName evidence="3">Uncharacterized protein</fullName>
    </submittedName>
</protein>
<dbReference type="Proteomes" id="UP000574390">
    <property type="component" value="Unassembled WGS sequence"/>
</dbReference>
<reference evidence="5 6" key="1">
    <citation type="submission" date="2020-04" db="EMBL/GenBank/DDBJ databases">
        <title>Perkinsus olseni comparative genomics.</title>
        <authorList>
            <person name="Bogema D.R."/>
        </authorList>
    </citation>
    <scope>NUCLEOTIDE SEQUENCE [LARGE SCALE GENOMIC DNA]</scope>
    <source>
        <strain evidence="4">ATCC PRA-205</strain>
        <strain evidence="3 5">ATCC PRA-207</strain>
    </source>
</reference>
<accession>A0A7J6SYN3</accession>
<evidence type="ECO:0000313" key="4">
    <source>
        <dbReference type="EMBL" id="KAF4754422.1"/>
    </source>
</evidence>
<sequence length="159" mass="17845">MRPGLTFTIIFHYLVALQPTEGALFEKMPNAIRSKASKIAENKRSEYGQVEQTGSDSETSEAWGDEGNSGNGSEDLKAPKSPTGRKVSMSLPRTRMSARWEEAPQDSPKKRGEGDGPREWSFPPNSHLYINPLAELDEKFERAREVARRSLKKVVPGWR</sequence>
<organism evidence="3 5">
    <name type="scientific">Perkinsus olseni</name>
    <name type="common">Perkinsus atlanticus</name>
    <dbReference type="NCBI Taxonomy" id="32597"/>
    <lineage>
        <taxon>Eukaryota</taxon>
        <taxon>Sar</taxon>
        <taxon>Alveolata</taxon>
        <taxon>Perkinsozoa</taxon>
        <taxon>Perkinsea</taxon>
        <taxon>Perkinsida</taxon>
        <taxon>Perkinsidae</taxon>
        <taxon>Perkinsus</taxon>
    </lineage>
</organism>
<proteinExistence type="predicted"/>
<dbReference type="EMBL" id="JABANO010015240">
    <property type="protein sequence ID" value="KAF4737220.1"/>
    <property type="molecule type" value="Genomic_DNA"/>
</dbReference>
<feature type="compositionally biased region" description="Basic and acidic residues" evidence="1">
    <location>
        <begin position="98"/>
        <end position="118"/>
    </location>
</feature>
<feature type="chain" id="PRO_5033915197" evidence="2">
    <location>
        <begin position="23"/>
        <end position="159"/>
    </location>
</feature>
<evidence type="ECO:0000313" key="6">
    <source>
        <dbReference type="Proteomes" id="UP000574390"/>
    </source>
</evidence>